<evidence type="ECO:0000256" key="5">
    <source>
        <dbReference type="ARBA" id="ARBA00023136"/>
    </source>
</evidence>
<keyword evidence="7" id="KW-0812">Transmembrane</keyword>
<accession>A0A518B6G3</accession>
<keyword evidence="7" id="KW-1133">Transmembrane helix</keyword>
<dbReference type="CDD" id="cd07984">
    <property type="entry name" value="LPLAT_LABLAT-like"/>
    <property type="match status" value="1"/>
</dbReference>
<reference evidence="8 9" key="1">
    <citation type="submission" date="2019-02" db="EMBL/GenBank/DDBJ databases">
        <title>Deep-cultivation of Planctomycetes and their phenomic and genomic characterization uncovers novel biology.</title>
        <authorList>
            <person name="Wiegand S."/>
            <person name="Jogler M."/>
            <person name="Boedeker C."/>
            <person name="Pinto D."/>
            <person name="Vollmers J."/>
            <person name="Rivas-Marin E."/>
            <person name="Kohn T."/>
            <person name="Peeters S.H."/>
            <person name="Heuer A."/>
            <person name="Rast P."/>
            <person name="Oberbeckmann S."/>
            <person name="Bunk B."/>
            <person name="Jeske O."/>
            <person name="Meyerdierks A."/>
            <person name="Storesund J.E."/>
            <person name="Kallscheuer N."/>
            <person name="Luecker S."/>
            <person name="Lage O.M."/>
            <person name="Pohl T."/>
            <person name="Merkel B.J."/>
            <person name="Hornburger P."/>
            <person name="Mueller R.-W."/>
            <person name="Bruemmer F."/>
            <person name="Labrenz M."/>
            <person name="Spormann A.M."/>
            <person name="Op den Camp H."/>
            <person name="Overmann J."/>
            <person name="Amann R."/>
            <person name="Jetten M.S.M."/>
            <person name="Mascher T."/>
            <person name="Medema M.H."/>
            <person name="Devos D.P."/>
            <person name="Kaster A.-K."/>
            <person name="Ovreas L."/>
            <person name="Rohde M."/>
            <person name="Galperin M.Y."/>
            <person name="Jogler C."/>
        </authorList>
    </citation>
    <scope>NUCLEOTIDE SEQUENCE [LARGE SCALE GENOMIC DNA]</scope>
    <source>
        <strain evidence="8 9">Pan216</strain>
    </source>
</reference>
<dbReference type="PANTHER" id="PTHR30606:SF10">
    <property type="entry name" value="PHOSPHATIDYLINOSITOL MANNOSIDE ACYLTRANSFERASE"/>
    <property type="match status" value="1"/>
</dbReference>
<dbReference type="EC" id="2.3.1.-" evidence="8"/>
<keyword evidence="5 7" id="KW-0472">Membrane</keyword>
<dbReference type="GO" id="GO:0016746">
    <property type="term" value="F:acyltransferase activity"/>
    <property type="evidence" value="ECO:0007669"/>
    <property type="project" value="UniProtKB-KW"/>
</dbReference>
<dbReference type="GO" id="GO:0005886">
    <property type="term" value="C:plasma membrane"/>
    <property type="evidence" value="ECO:0007669"/>
    <property type="project" value="UniProtKB-SubCell"/>
</dbReference>
<keyword evidence="2" id="KW-1003">Cell membrane</keyword>
<keyword evidence="9" id="KW-1185">Reference proteome</keyword>
<evidence type="ECO:0000256" key="2">
    <source>
        <dbReference type="ARBA" id="ARBA00022475"/>
    </source>
</evidence>
<evidence type="ECO:0000313" key="9">
    <source>
        <dbReference type="Proteomes" id="UP000317093"/>
    </source>
</evidence>
<dbReference type="InterPro" id="IPR004960">
    <property type="entry name" value="LipA_acyltrans"/>
</dbReference>
<gene>
    <name evidence="8" type="primary">htrB</name>
    <name evidence="8" type="ORF">Pan216_34310</name>
</gene>
<comment type="subcellular location">
    <subcellularLocation>
        <location evidence="1">Cell inner membrane</location>
    </subcellularLocation>
</comment>
<sequence>MPVNGRDSVAMARKKRNNTVDYLVYLVIRIVVAVIQALPVSAGYSLARMIGWLGYTIDKRHRRIALENVRHAFGDDLSAKQQDRLVRGVYVHFAKVIVEIAHIPRKLHSNNWKRYVNTHEVGDTIGLLLRERATILVTGHFGNWEMAGYLIAVLGIESFAIARTLDNPYLHDFVLRFRQWSGQTILSKNGDMDRILQVLSDRQFLISVGDQAAGPRGYFIDFFGRPASTHKSVAVLALRYDAAITIGYSYRDRDSFHYHVGVAGIIDPRDYANCEDAAFEMTREFNRQLERVIRLAPSQYLWLHNRWKHKPPTPVAKAKAA</sequence>
<keyword evidence="3" id="KW-0997">Cell inner membrane</keyword>
<evidence type="ECO:0000256" key="1">
    <source>
        <dbReference type="ARBA" id="ARBA00004533"/>
    </source>
</evidence>
<organism evidence="8 9">
    <name type="scientific">Kolteria novifilia</name>
    <dbReference type="NCBI Taxonomy" id="2527975"/>
    <lineage>
        <taxon>Bacteria</taxon>
        <taxon>Pseudomonadati</taxon>
        <taxon>Planctomycetota</taxon>
        <taxon>Planctomycetia</taxon>
        <taxon>Kolteriales</taxon>
        <taxon>Kolteriaceae</taxon>
        <taxon>Kolteria</taxon>
    </lineage>
</organism>
<evidence type="ECO:0000256" key="6">
    <source>
        <dbReference type="ARBA" id="ARBA00023315"/>
    </source>
</evidence>
<dbReference type="Proteomes" id="UP000317093">
    <property type="component" value="Chromosome"/>
</dbReference>
<dbReference type="Pfam" id="PF03279">
    <property type="entry name" value="Lip_A_acyltrans"/>
    <property type="match status" value="1"/>
</dbReference>
<dbReference type="PANTHER" id="PTHR30606">
    <property type="entry name" value="LIPID A BIOSYNTHESIS LAUROYL ACYLTRANSFERASE"/>
    <property type="match status" value="1"/>
</dbReference>
<evidence type="ECO:0000313" key="8">
    <source>
        <dbReference type="EMBL" id="QDU62564.1"/>
    </source>
</evidence>
<evidence type="ECO:0000256" key="3">
    <source>
        <dbReference type="ARBA" id="ARBA00022519"/>
    </source>
</evidence>
<proteinExistence type="predicted"/>
<dbReference type="KEGG" id="knv:Pan216_34310"/>
<feature type="transmembrane region" description="Helical" evidence="7">
    <location>
        <begin position="20"/>
        <end position="38"/>
    </location>
</feature>
<evidence type="ECO:0000256" key="7">
    <source>
        <dbReference type="SAM" id="Phobius"/>
    </source>
</evidence>
<name>A0A518B6G3_9BACT</name>
<keyword evidence="4 8" id="KW-0808">Transferase</keyword>
<protein>
    <submittedName>
        <fullName evidence="8">Lipid A biosynthesis lauroyl acyltransferase</fullName>
        <ecNumber evidence="8">2.3.1.-</ecNumber>
    </submittedName>
</protein>
<keyword evidence="6 8" id="KW-0012">Acyltransferase</keyword>
<dbReference type="AlphaFoldDB" id="A0A518B6G3"/>
<evidence type="ECO:0000256" key="4">
    <source>
        <dbReference type="ARBA" id="ARBA00022679"/>
    </source>
</evidence>
<dbReference type="GO" id="GO:0009247">
    <property type="term" value="P:glycolipid biosynthetic process"/>
    <property type="evidence" value="ECO:0007669"/>
    <property type="project" value="UniProtKB-ARBA"/>
</dbReference>
<dbReference type="EMBL" id="CP036279">
    <property type="protein sequence ID" value="QDU62564.1"/>
    <property type="molecule type" value="Genomic_DNA"/>
</dbReference>